<proteinExistence type="predicted"/>
<dbReference type="PRINTS" id="PR00111">
    <property type="entry name" value="ABHYDROLASE"/>
</dbReference>
<dbReference type="AlphaFoldDB" id="A0A8J7C583"/>
<dbReference type="InterPro" id="IPR029058">
    <property type="entry name" value="AB_hydrolase_fold"/>
</dbReference>
<dbReference type="InterPro" id="IPR000073">
    <property type="entry name" value="AB_hydrolase_1"/>
</dbReference>
<protein>
    <submittedName>
        <fullName evidence="2">Alpha/beta hydrolase</fullName>
    </submittedName>
</protein>
<keyword evidence="3" id="KW-1185">Reference proteome</keyword>
<evidence type="ECO:0000313" key="3">
    <source>
        <dbReference type="Proteomes" id="UP000629098"/>
    </source>
</evidence>
<dbReference type="Proteomes" id="UP000629098">
    <property type="component" value="Unassembled WGS sequence"/>
</dbReference>
<feature type="domain" description="AB hydrolase-1" evidence="1">
    <location>
        <begin position="19"/>
        <end position="219"/>
    </location>
</feature>
<organism evidence="2 3">
    <name type="scientific">Iningainema tapete BLCC-T55</name>
    <dbReference type="NCBI Taxonomy" id="2748662"/>
    <lineage>
        <taxon>Bacteria</taxon>
        <taxon>Bacillati</taxon>
        <taxon>Cyanobacteriota</taxon>
        <taxon>Cyanophyceae</taxon>
        <taxon>Nostocales</taxon>
        <taxon>Scytonemataceae</taxon>
        <taxon>Iningainema tapete</taxon>
    </lineage>
</organism>
<dbReference type="InterPro" id="IPR050266">
    <property type="entry name" value="AB_hydrolase_sf"/>
</dbReference>
<gene>
    <name evidence="2" type="ORF">ICL16_11745</name>
</gene>
<dbReference type="PANTHER" id="PTHR43798">
    <property type="entry name" value="MONOACYLGLYCEROL LIPASE"/>
    <property type="match status" value="1"/>
</dbReference>
<dbReference type="Pfam" id="PF12697">
    <property type="entry name" value="Abhydrolase_6"/>
    <property type="match status" value="1"/>
</dbReference>
<sequence>MSKPEVLWVNTSPSLLCFAQPLLYHLSRHVTVRTWEYSQSRDEASSLDVAIHFLHDYLQSCNQPVHLIGHSTGGLLGLLYARRYPEKVKSLTLLAVGADAAIDWQAHYYSHLPFMSRQKILTAMVYNLFGYQNERTAKRLERLLERDLDCSLSPHSLFKRLNVPACPVPVPLMVCGSKDDIIVEPDVLQEWRPYLISGDRLWECEQGRHFFHFFHPQLVGEQILNFWQSSYQSNSLCSNLKL</sequence>
<comment type="caution">
    <text evidence="2">The sequence shown here is derived from an EMBL/GenBank/DDBJ whole genome shotgun (WGS) entry which is preliminary data.</text>
</comment>
<evidence type="ECO:0000259" key="1">
    <source>
        <dbReference type="Pfam" id="PF12697"/>
    </source>
</evidence>
<dbReference type="RefSeq" id="WP_190827663.1">
    <property type="nucleotide sequence ID" value="NZ_CAWPPI010000043.1"/>
</dbReference>
<dbReference type="GO" id="GO:0016020">
    <property type="term" value="C:membrane"/>
    <property type="evidence" value="ECO:0007669"/>
    <property type="project" value="TreeGrafter"/>
</dbReference>
<evidence type="ECO:0000313" key="2">
    <source>
        <dbReference type="EMBL" id="MBD2772724.1"/>
    </source>
</evidence>
<dbReference type="GO" id="GO:0016787">
    <property type="term" value="F:hydrolase activity"/>
    <property type="evidence" value="ECO:0007669"/>
    <property type="project" value="UniProtKB-KW"/>
</dbReference>
<dbReference type="EMBL" id="JACXAE010000043">
    <property type="protein sequence ID" value="MBD2772724.1"/>
    <property type="molecule type" value="Genomic_DNA"/>
</dbReference>
<keyword evidence="2" id="KW-0378">Hydrolase</keyword>
<name>A0A8J7C583_9CYAN</name>
<accession>A0A8J7C583</accession>
<dbReference type="PANTHER" id="PTHR43798:SF33">
    <property type="entry name" value="HYDROLASE, PUTATIVE (AFU_ORTHOLOGUE AFUA_2G14860)-RELATED"/>
    <property type="match status" value="1"/>
</dbReference>
<dbReference type="SUPFAM" id="SSF53474">
    <property type="entry name" value="alpha/beta-Hydrolases"/>
    <property type="match status" value="1"/>
</dbReference>
<reference evidence="2" key="1">
    <citation type="submission" date="2020-09" db="EMBL/GenBank/DDBJ databases">
        <title>Iningainema tapete sp. nov. (Scytonemataceae, Cyanobacteria) from greenhouses in central Florida (USA) produces two types of nodularin with biosynthetic potential for microcystin-LR and anabaenopeptins.</title>
        <authorList>
            <person name="Berthold D.E."/>
            <person name="Lefler F.W."/>
            <person name="Huang I.-S."/>
            <person name="Abdulla H."/>
            <person name="Zimba P.V."/>
            <person name="Laughinghouse H.D. IV."/>
        </authorList>
    </citation>
    <scope>NUCLEOTIDE SEQUENCE</scope>
    <source>
        <strain evidence="2">BLCCT55</strain>
    </source>
</reference>
<dbReference type="Gene3D" id="3.40.50.1820">
    <property type="entry name" value="alpha/beta hydrolase"/>
    <property type="match status" value="1"/>
</dbReference>